<feature type="transmembrane region" description="Helical" evidence="10">
    <location>
        <begin position="580"/>
        <end position="597"/>
    </location>
</feature>
<dbReference type="FunFam" id="3.40.50.300:FF:000298">
    <property type="entry name" value="ATP-binding cassette sub-family A member 12"/>
    <property type="match status" value="1"/>
</dbReference>
<reference evidence="13 14" key="1">
    <citation type="submission" date="2018-01" db="EMBL/GenBank/DDBJ databases">
        <title>Draft genome of the strawberry crown rot pathogen Phytophthora cactorum.</title>
        <authorList>
            <person name="Armitage A.D."/>
            <person name="Lysoe E."/>
            <person name="Nellist C.F."/>
            <person name="Harrison R.J."/>
            <person name="Brurberg M.B."/>
        </authorList>
    </citation>
    <scope>NUCLEOTIDE SEQUENCE [LARGE SCALE GENOMIC DNA]</scope>
    <source>
        <strain evidence="13 14">10300</strain>
    </source>
</reference>
<keyword evidence="8 10" id="KW-1133">Transmembrane helix</keyword>
<dbReference type="GO" id="GO:0016020">
    <property type="term" value="C:membrane"/>
    <property type="evidence" value="ECO:0007669"/>
    <property type="project" value="UniProtKB-SubCell"/>
</dbReference>
<evidence type="ECO:0000256" key="5">
    <source>
        <dbReference type="ARBA" id="ARBA00022737"/>
    </source>
</evidence>
<name>A0A329SRW8_9STRA</name>
<dbReference type="PROSITE" id="PS00211">
    <property type="entry name" value="ABC_TRANSPORTER_1"/>
    <property type="match status" value="2"/>
</dbReference>
<feature type="domain" description="ABC transporter" evidence="11">
    <location>
        <begin position="732"/>
        <end position="966"/>
    </location>
</feature>
<keyword evidence="5" id="KW-0677">Repeat</keyword>
<proteinExistence type="inferred from homology"/>
<reference evidence="12" key="2">
    <citation type="submission" date="2018-10" db="EMBL/GenBank/DDBJ databases">
        <title>Effector identification in a new, highly contiguous assembly of the strawberry crown rot pathogen Phytophthora cactorum.</title>
        <authorList>
            <person name="Armitage A.D."/>
            <person name="Nellist C.F."/>
            <person name="Bates H."/>
            <person name="Vickerstaff R.J."/>
            <person name="Harrison R.J."/>
        </authorList>
    </citation>
    <scope>NUCLEOTIDE SEQUENCE</scope>
    <source>
        <strain evidence="12">4032</strain>
    </source>
</reference>
<keyword evidence="7 13" id="KW-0067">ATP-binding</keyword>
<evidence type="ECO:0000313" key="13">
    <source>
        <dbReference type="EMBL" id="RAW38706.1"/>
    </source>
</evidence>
<feature type="transmembrane region" description="Helical" evidence="10">
    <location>
        <begin position="471"/>
        <end position="494"/>
    </location>
</feature>
<dbReference type="CDD" id="cd03263">
    <property type="entry name" value="ABC_subfamily_A"/>
    <property type="match status" value="2"/>
</dbReference>
<dbReference type="FunFam" id="3.40.50.300:FF:000335">
    <property type="entry name" value="ATP binding cassette subfamily A member 5"/>
    <property type="match status" value="1"/>
</dbReference>
<feature type="transmembrane region" description="Helical" evidence="10">
    <location>
        <begin position="1452"/>
        <end position="1474"/>
    </location>
</feature>
<comment type="similarity">
    <text evidence="2">Belongs to the ABC transporter superfamily. ABCA family.</text>
</comment>
<dbReference type="Proteomes" id="UP000774804">
    <property type="component" value="Unassembled WGS sequence"/>
</dbReference>
<dbReference type="InterPro" id="IPR026082">
    <property type="entry name" value="ABCA"/>
</dbReference>
<dbReference type="InterPro" id="IPR003439">
    <property type="entry name" value="ABC_transporter-like_ATP-bd"/>
</dbReference>
<dbReference type="GO" id="GO:0005319">
    <property type="term" value="F:lipid transporter activity"/>
    <property type="evidence" value="ECO:0007669"/>
    <property type="project" value="TreeGrafter"/>
</dbReference>
<dbReference type="EMBL" id="MJFZ01000082">
    <property type="protein sequence ID" value="RAW38706.1"/>
    <property type="molecule type" value="Genomic_DNA"/>
</dbReference>
<evidence type="ECO:0000259" key="11">
    <source>
        <dbReference type="PROSITE" id="PS50893"/>
    </source>
</evidence>
<feature type="transmembrane region" description="Helical" evidence="10">
    <location>
        <begin position="1405"/>
        <end position="1431"/>
    </location>
</feature>
<dbReference type="InterPro" id="IPR017871">
    <property type="entry name" value="ABC_transporter-like_CS"/>
</dbReference>
<feature type="transmembrane region" description="Helical" evidence="10">
    <location>
        <begin position="1360"/>
        <end position="1385"/>
    </location>
</feature>
<dbReference type="InterPro" id="IPR013525">
    <property type="entry name" value="ABC2_TM"/>
</dbReference>
<keyword evidence="3" id="KW-0813">Transport</keyword>
<evidence type="ECO:0000256" key="6">
    <source>
        <dbReference type="ARBA" id="ARBA00022741"/>
    </source>
</evidence>
<accession>A0A329SRW8</accession>
<dbReference type="Pfam" id="PF00005">
    <property type="entry name" value="ABC_tran"/>
    <property type="match status" value="2"/>
</dbReference>
<evidence type="ECO:0000256" key="7">
    <source>
        <dbReference type="ARBA" id="ARBA00022840"/>
    </source>
</evidence>
<dbReference type="SMART" id="SM00382">
    <property type="entry name" value="AAA"/>
    <property type="match status" value="2"/>
</dbReference>
<dbReference type="OrthoDB" id="10255969at2759"/>
<dbReference type="PANTHER" id="PTHR19229:SF36">
    <property type="entry name" value="ATP-BINDING CASSETTE SUB-FAMILY A MEMBER 2"/>
    <property type="match status" value="1"/>
</dbReference>
<organism evidence="13 14">
    <name type="scientific">Phytophthora cactorum</name>
    <dbReference type="NCBI Taxonomy" id="29920"/>
    <lineage>
        <taxon>Eukaryota</taxon>
        <taxon>Sar</taxon>
        <taxon>Stramenopiles</taxon>
        <taxon>Oomycota</taxon>
        <taxon>Peronosporomycetes</taxon>
        <taxon>Peronosporales</taxon>
        <taxon>Peronosporaceae</taxon>
        <taxon>Phytophthora</taxon>
    </lineage>
</organism>
<protein>
    <submittedName>
        <fullName evidence="13">ATP-binding cassette sub-family A member 3</fullName>
    </submittedName>
</protein>
<sequence>MRIESERRTLPVLRALVVKNWTVKRRHPFATWSEVLNPLLCILLFVALKRFEPDVMVPAGWATSDVYESASAYGSTWNLYATTDVESALNEGLSSAGIVVPKDSKSGSGGSNSSDGTFSATSLLEILSNSLQIPRFYFTETTMPGLLLSLSLQALMEGNNLAELGEEGLMDCALKFLLFGYTGAERTTYHVPNACKGKVVPYKIAITPDTPYTREYFAAALETWYPRIALAPPVKGISLLTIPSFADSHVFFDNETALEAYVTSEEYGTEVQYPKIYGAIAFEEFPQDISTFGDLEGYSIAYSLRFNSTGSVSAVPKTKKPRPNTISKFVPAENTMKYATRGFMTLQTVVARFLNCMPIWDAQSETTNGTCQVDQAVMAANAENDRRLLEQLEKDMIIGTAFTLLNTVKDLITSIASVTLPNVSVDTIPPLSVERLLVPLRMAPQSYHGAGVYGTPTQAFRYAPFFDKIAVVFPIGFVLSYLYLVSRVIVSFLMEKETRSRELMRILGAKDTELFAGWVLAYLPILLLGAMLQTFGAHGLLFPNSDTKLLFLFFFTFATSSFSYGFMISSLFSRARAGSLAGMGLFFIMFFLSYSFSDDTSEASRTCAALLPPISLSQGIGVIAKLESFGVGVNHDNASEDVNNFRLANAIGMQILDTVLYILLGKYFEKVVPQEFGVAEKWYVFLTKGYWCPQSSKLVSTEEIGGMSATYNDNVEAVRQELETQENSGRAVVITGLRKEFLVPGGKKIAVHGLDLKLYEGQITCLLGHNGAGKTTVMSMLTGMTRPSSGNAWVRGHSVVTDMRKIRRSLGYCPQHSVLYPDLTVKEHLTFYGRLKGFTNASELAAEVIKKINEVGLADKTNVRSHALSGGMQRKLSLAIAFLGDSTVVFLDEPTAGMDPYSRRSTWELIQRNRAGRVVILTTHFLDEADILGDRIAIMAEGKLQCVGSSLFLKKRFGVGYRLSFVRQSNNGMPSLSIASLIQHHVPQAIIASDVGTELTFQLPFEASAGFPELFRELESHQAELGILSFAISVTTLEEIFLKVAESGSAEVLAKESREDRADTNMDGKLSITVQPREAAIVVGSARINMKNAIEGDDTESQRSQVASTRAVRTFLSQIKALLRKRMQCGKRDFNMLFFSTILPIAAIFIGLSALKFSVVLLNDPKLELSSTVQYSLAQRTPVPFGCPDPNGDGNTAWCSELVEPPYFLEGAAYELEIDATVYSASTTPTVFGVSYDSPAIEPNDSTGYNLRLAELVFEKGYGYTSDANMTALPTQASVEGQFGGYLLYASESTNTMSYNVLANGSSTHAAPTYKHMIDNAIHRFVLSKASGGSSPNVTIRVSSHPLPLSFKTRTIFSSYLSFPAVIFIVIAFTFIPASMMPYIVKEKHLEQNAKYQQLLSGMSFFAYWLSNFIFDVALYLVPMAATLLLLRSYGVTKSLSSGDTCDSCTQDVPAAMVTLFVLFGTAIAPWTYLLSHVMEKPSECLLYTVVINFFLGLLLLLLSFTMNSLDSTRPANEVLVYIWRCSPLFAFGNGFLNVLLADLLALFGLTSTPRSAFDADVAGTDIWYLLIECPLFLLLTVGIDVVQAGTVRWRIAQFMDKINNARRMYTRVPCTNTKLHIQQKCVGGKVIESENIDSDVAAEARRVQESYNSLAASSEVVQIFELEKVYPNGKRAVKCLSFGLQQGECYGFLGVNGAGKTTTMKVLTGDLLPTSGTATINGFDICKERSKARDSIGYCPQFDALIDLLTVREHLELFGRFKGFDTTDRLKKEVDRLLNKLQIQSFANKLAGSLSGGNKRKLSLAIAMIGDPSVLVLDEPSTGVDPFSRRLLWDVILEASVKSRKSTVMLTTHSMDECEALCSKAGIMVDGDLRCFGSIPHLKSRFGDGFMLECKLDLPPRHAYSDLEQLVCEHLQTLTSQGDGIQISASQIVGVCSALGNATYADRAIASFSTQLNRGNCAVDVASFCNGWLLEDSVQRLDKFLHTQFNGVALIERQADFCRYKVTAPRHDASNDSTQAQEQIATALSRMFEIVEAAKGRLDIKEYSLSQTTLEQIFNSFAGRRSAVEPGNLGNNSILQ</sequence>
<dbReference type="Gene3D" id="3.40.50.300">
    <property type="entry name" value="P-loop containing nucleotide triphosphate hydrolases"/>
    <property type="match status" value="2"/>
</dbReference>
<evidence type="ECO:0000313" key="12">
    <source>
        <dbReference type="EMBL" id="KAG2940839.1"/>
    </source>
</evidence>
<dbReference type="InterPro" id="IPR027417">
    <property type="entry name" value="P-loop_NTPase"/>
</dbReference>
<comment type="subcellular location">
    <subcellularLocation>
        <location evidence="1">Membrane</location>
        <topology evidence="1">Multi-pass membrane protein</topology>
    </subcellularLocation>
</comment>
<evidence type="ECO:0000256" key="2">
    <source>
        <dbReference type="ARBA" id="ARBA00008869"/>
    </source>
</evidence>
<evidence type="ECO:0000256" key="4">
    <source>
        <dbReference type="ARBA" id="ARBA00022692"/>
    </source>
</evidence>
<keyword evidence="9 10" id="KW-0472">Membrane</keyword>
<keyword evidence="4 10" id="KW-0812">Transmembrane</keyword>
<evidence type="ECO:0000256" key="9">
    <source>
        <dbReference type="ARBA" id="ARBA00023136"/>
    </source>
</evidence>
<dbReference type="SUPFAM" id="SSF52540">
    <property type="entry name" value="P-loop containing nucleoside triphosphate hydrolases"/>
    <property type="match status" value="2"/>
</dbReference>
<dbReference type="PANTHER" id="PTHR19229">
    <property type="entry name" value="ATP-BINDING CASSETTE TRANSPORTER SUBFAMILY A ABCA"/>
    <property type="match status" value="1"/>
</dbReference>
<feature type="transmembrane region" description="Helical" evidence="10">
    <location>
        <begin position="1567"/>
        <end position="1587"/>
    </location>
</feature>
<dbReference type="Proteomes" id="UP000251314">
    <property type="component" value="Unassembled WGS sequence"/>
</dbReference>
<evidence type="ECO:0000256" key="8">
    <source>
        <dbReference type="ARBA" id="ARBA00022989"/>
    </source>
</evidence>
<feature type="transmembrane region" description="Helical" evidence="10">
    <location>
        <begin position="1519"/>
        <end position="1547"/>
    </location>
</feature>
<dbReference type="GO" id="GO:0016887">
    <property type="term" value="F:ATP hydrolysis activity"/>
    <property type="evidence" value="ECO:0007669"/>
    <property type="project" value="InterPro"/>
</dbReference>
<dbReference type="EMBL" id="RCMI01000033">
    <property type="protein sequence ID" value="KAG2940839.1"/>
    <property type="molecule type" value="Genomic_DNA"/>
</dbReference>
<keyword evidence="6" id="KW-0547">Nucleotide-binding</keyword>
<dbReference type="InterPro" id="IPR003593">
    <property type="entry name" value="AAA+_ATPase"/>
</dbReference>
<feature type="transmembrane region" description="Helical" evidence="10">
    <location>
        <begin position="549"/>
        <end position="568"/>
    </location>
</feature>
<comment type="caution">
    <text evidence="13">The sequence shown here is derived from an EMBL/GenBank/DDBJ whole genome shotgun (WGS) entry which is preliminary data.</text>
</comment>
<feature type="transmembrane region" description="Helical" evidence="10">
    <location>
        <begin position="515"/>
        <end position="537"/>
    </location>
</feature>
<dbReference type="PROSITE" id="PS50893">
    <property type="entry name" value="ABC_TRANSPORTER_2"/>
    <property type="match status" value="2"/>
</dbReference>
<dbReference type="GO" id="GO:0140359">
    <property type="term" value="F:ABC-type transporter activity"/>
    <property type="evidence" value="ECO:0007669"/>
    <property type="project" value="InterPro"/>
</dbReference>
<feature type="domain" description="ABC transporter" evidence="11">
    <location>
        <begin position="1662"/>
        <end position="1896"/>
    </location>
</feature>
<dbReference type="Pfam" id="PF12698">
    <property type="entry name" value="ABC2_membrane_3"/>
    <property type="match status" value="2"/>
</dbReference>
<dbReference type="VEuPathDB" id="FungiDB:PC110_g5034"/>
<evidence type="ECO:0000313" key="14">
    <source>
        <dbReference type="Proteomes" id="UP000251314"/>
    </source>
</evidence>
<evidence type="ECO:0000256" key="1">
    <source>
        <dbReference type="ARBA" id="ARBA00004141"/>
    </source>
</evidence>
<feature type="transmembrane region" description="Helical" evidence="10">
    <location>
        <begin position="1486"/>
        <end position="1507"/>
    </location>
</feature>
<evidence type="ECO:0000256" key="10">
    <source>
        <dbReference type="SAM" id="Phobius"/>
    </source>
</evidence>
<evidence type="ECO:0000256" key="3">
    <source>
        <dbReference type="ARBA" id="ARBA00022448"/>
    </source>
</evidence>
<keyword evidence="14" id="KW-1185">Reference proteome</keyword>
<gene>
    <name evidence="13" type="ORF">PC110_g5034</name>
    <name evidence="12" type="ORF">PC115_g2322</name>
</gene>
<dbReference type="GO" id="GO:0005524">
    <property type="term" value="F:ATP binding"/>
    <property type="evidence" value="ECO:0007669"/>
    <property type="project" value="UniProtKB-KW"/>
</dbReference>